<evidence type="ECO:0000313" key="1">
    <source>
        <dbReference type="EMBL" id="OBZ77896.1"/>
    </source>
</evidence>
<proteinExistence type="predicted"/>
<dbReference type="AlphaFoldDB" id="A0A1C7MNC1"/>
<comment type="caution">
    <text evidence="1">The sequence shown here is derived from an EMBL/GenBank/DDBJ whole genome shotgun (WGS) entry which is preliminary data.</text>
</comment>
<dbReference type="EMBL" id="LUGG01000002">
    <property type="protein sequence ID" value="OBZ77896.1"/>
    <property type="molecule type" value="Genomic_DNA"/>
</dbReference>
<organism evidence="1 2">
    <name type="scientific">Grifola frondosa</name>
    <name type="common">Maitake</name>
    <name type="synonym">Polyporus frondosus</name>
    <dbReference type="NCBI Taxonomy" id="5627"/>
    <lineage>
        <taxon>Eukaryota</taxon>
        <taxon>Fungi</taxon>
        <taxon>Dikarya</taxon>
        <taxon>Basidiomycota</taxon>
        <taxon>Agaricomycotina</taxon>
        <taxon>Agaricomycetes</taxon>
        <taxon>Polyporales</taxon>
        <taxon>Grifolaceae</taxon>
        <taxon>Grifola</taxon>
    </lineage>
</organism>
<dbReference type="Proteomes" id="UP000092993">
    <property type="component" value="Unassembled WGS sequence"/>
</dbReference>
<sequence length="76" mass="8278">MVLESKKRSICVMKAKQRPKSMYRRNGDSRQIYITGLGTHLFEYSLVIASVVSIGHLSTNALAASTLGSMTASVTD</sequence>
<name>A0A1C7MNC1_GRIFR</name>
<dbReference type="OrthoDB" id="2126698at2759"/>
<keyword evidence="2" id="KW-1185">Reference proteome</keyword>
<reference evidence="1 2" key="1">
    <citation type="submission" date="2016-03" db="EMBL/GenBank/DDBJ databases">
        <title>Whole genome sequencing of Grifola frondosa 9006-11.</title>
        <authorList>
            <person name="Min B."/>
            <person name="Park H."/>
            <person name="Kim J.-G."/>
            <person name="Cho H."/>
            <person name="Oh Y.-L."/>
            <person name="Kong W.-S."/>
            <person name="Choi I.-G."/>
        </authorList>
    </citation>
    <scope>NUCLEOTIDE SEQUENCE [LARGE SCALE GENOMIC DNA]</scope>
    <source>
        <strain evidence="1 2">9006-11</strain>
    </source>
</reference>
<gene>
    <name evidence="1" type="ORF">A0H81_02054</name>
</gene>
<accession>A0A1C7MNC1</accession>
<evidence type="ECO:0000313" key="2">
    <source>
        <dbReference type="Proteomes" id="UP000092993"/>
    </source>
</evidence>
<dbReference type="STRING" id="5627.A0A1C7MNC1"/>
<protein>
    <submittedName>
        <fullName evidence="1">Uncharacterized protein</fullName>
    </submittedName>
</protein>